<name>A0A081AVS6_PHYNI</name>
<reference evidence="3 4" key="1">
    <citation type="submission" date="2013-11" db="EMBL/GenBank/DDBJ databases">
        <title>The Genome Sequence of Phytophthora parasitica P1976.</title>
        <authorList>
            <consortium name="The Broad Institute Genomics Platform"/>
            <person name="Russ C."/>
            <person name="Tyler B."/>
            <person name="Panabieres F."/>
            <person name="Shan W."/>
            <person name="Tripathy S."/>
            <person name="Grunwald N."/>
            <person name="Machado M."/>
            <person name="Johnson C.S."/>
            <person name="Walker B."/>
            <person name="Young S."/>
            <person name="Zeng Q."/>
            <person name="Gargeya S."/>
            <person name="Fitzgerald M."/>
            <person name="Haas B."/>
            <person name="Abouelleil A."/>
            <person name="Allen A.W."/>
            <person name="Alvarado L."/>
            <person name="Arachchi H.M."/>
            <person name="Berlin A.M."/>
            <person name="Chapman S.B."/>
            <person name="Gainer-Dewar J."/>
            <person name="Goldberg J."/>
            <person name="Griggs A."/>
            <person name="Gujja S."/>
            <person name="Hansen M."/>
            <person name="Howarth C."/>
            <person name="Imamovic A."/>
            <person name="Ireland A."/>
            <person name="Larimer J."/>
            <person name="McCowan C."/>
            <person name="Murphy C."/>
            <person name="Pearson M."/>
            <person name="Poon T.W."/>
            <person name="Priest M."/>
            <person name="Roberts A."/>
            <person name="Saif S."/>
            <person name="Shea T."/>
            <person name="Sisk P."/>
            <person name="Sykes S."/>
            <person name="Wortman J."/>
            <person name="Nusbaum C."/>
            <person name="Birren B."/>
        </authorList>
    </citation>
    <scope>NUCLEOTIDE SEQUENCE [LARGE SCALE GENOMIC DNA]</scope>
    <source>
        <strain evidence="3 4">P1976</strain>
    </source>
</reference>
<dbReference type="EMBL" id="ANJA01000587">
    <property type="protein sequence ID" value="ETO82987.1"/>
    <property type="molecule type" value="Genomic_DNA"/>
</dbReference>
<dbReference type="AlphaFoldDB" id="A0A081AVS6"/>
<evidence type="ECO:0000256" key="2">
    <source>
        <dbReference type="SAM" id="SignalP"/>
    </source>
</evidence>
<evidence type="ECO:0000313" key="4">
    <source>
        <dbReference type="Proteomes" id="UP000028582"/>
    </source>
</evidence>
<evidence type="ECO:0008006" key="5">
    <source>
        <dbReference type="Google" id="ProtNLM"/>
    </source>
</evidence>
<protein>
    <recommendedName>
        <fullName evidence="5">Secreted protein</fullName>
    </recommendedName>
</protein>
<feature type="signal peptide" evidence="2">
    <location>
        <begin position="1"/>
        <end position="19"/>
    </location>
</feature>
<accession>A0A081AVS6</accession>
<dbReference type="OrthoDB" id="120328at2759"/>
<gene>
    <name evidence="3" type="ORF">F444_02936</name>
</gene>
<evidence type="ECO:0000313" key="3">
    <source>
        <dbReference type="EMBL" id="ETO82987.1"/>
    </source>
</evidence>
<evidence type="ECO:0000256" key="1">
    <source>
        <dbReference type="SAM" id="MobiDB-lite"/>
    </source>
</evidence>
<proteinExistence type="predicted"/>
<sequence>MKFLSTLALLAIIAQCTEGHQMLRSAATKTVDFADLSKSGSGAVGKMHKPRDGSWDSKNPGGSWGGHPPRHPKGSFDGSWGGHVGGRHHGPRPPKGSFDGSFPGPWGKWAGSFDGSFPGPHGKNVPFPGKGKGKGKKKANGSDASEDTQQQTTQQEDNSASD</sequence>
<feature type="chain" id="PRO_5001754449" description="Secreted protein" evidence="2">
    <location>
        <begin position="20"/>
        <end position="162"/>
    </location>
</feature>
<dbReference type="Proteomes" id="UP000028582">
    <property type="component" value="Unassembled WGS sequence"/>
</dbReference>
<organism evidence="3 4">
    <name type="scientific">Phytophthora nicotianae P1976</name>
    <dbReference type="NCBI Taxonomy" id="1317066"/>
    <lineage>
        <taxon>Eukaryota</taxon>
        <taxon>Sar</taxon>
        <taxon>Stramenopiles</taxon>
        <taxon>Oomycota</taxon>
        <taxon>Peronosporomycetes</taxon>
        <taxon>Peronosporales</taxon>
        <taxon>Peronosporaceae</taxon>
        <taxon>Phytophthora</taxon>
    </lineage>
</organism>
<feature type="region of interest" description="Disordered" evidence="1">
    <location>
        <begin position="42"/>
        <end position="162"/>
    </location>
</feature>
<comment type="caution">
    <text evidence="3">The sequence shown here is derived from an EMBL/GenBank/DDBJ whole genome shotgun (WGS) entry which is preliminary data.</text>
</comment>
<keyword evidence="2" id="KW-0732">Signal</keyword>